<dbReference type="Proteomes" id="UP000183376">
    <property type="component" value="Chromosome I"/>
</dbReference>
<dbReference type="AlphaFoldDB" id="A0A1G9XA19"/>
<sequence length="321" mass="33312">MDVFVTGGSGFVGGALIRRLVAEGHAVRALARSERSASAVAALGATPVRGDLGDVDSLRAAARGAELAFHSAARATRVGSRAEFLLDNVDGTRAVLTACRDAGVRRLVHVGSEAALRVGKPLVRVDETVPLQPDSPAAYAASKARAEAEVLGFTGLETVVLRPCMVWGKGDTTILPELVSAVRAGRFAWIGGGRHLVDATHIDNVVEGLVLAAAKGRAGEAYFVTDGHPVVFREFATKLLATQGIAEPKRSMPGGVARGAAAAAETVWELLGLRGAPPVDRMSVWVSGQEGTIDISKARSELGYAPVRSPESGLAELGGRE</sequence>
<dbReference type="GO" id="GO:0016616">
    <property type="term" value="F:oxidoreductase activity, acting on the CH-OH group of donors, NAD or NADP as acceptor"/>
    <property type="evidence" value="ECO:0007669"/>
    <property type="project" value="InterPro"/>
</dbReference>
<dbReference type="PANTHER" id="PTHR48079">
    <property type="entry name" value="PROTEIN YEEZ"/>
    <property type="match status" value="1"/>
</dbReference>
<dbReference type="RefSeq" id="WP_030430460.1">
    <property type="nucleotide sequence ID" value="NZ_JOEF01000013.1"/>
</dbReference>
<dbReference type="SUPFAM" id="SSF51735">
    <property type="entry name" value="NAD(P)-binding Rossmann-fold domains"/>
    <property type="match status" value="1"/>
</dbReference>
<evidence type="ECO:0000259" key="1">
    <source>
        <dbReference type="Pfam" id="PF01073"/>
    </source>
</evidence>
<dbReference type="Pfam" id="PF01073">
    <property type="entry name" value="3Beta_HSD"/>
    <property type="match status" value="1"/>
</dbReference>
<dbReference type="PANTHER" id="PTHR48079:SF6">
    <property type="entry name" value="NAD(P)-BINDING DOMAIN-CONTAINING PROTEIN-RELATED"/>
    <property type="match status" value="1"/>
</dbReference>
<gene>
    <name evidence="2" type="ORF">SAMN04489726_4071</name>
</gene>
<organism evidence="2 3">
    <name type="scientific">Allokutzneria albata</name>
    <name type="common">Kibdelosporangium albatum</name>
    <dbReference type="NCBI Taxonomy" id="211114"/>
    <lineage>
        <taxon>Bacteria</taxon>
        <taxon>Bacillati</taxon>
        <taxon>Actinomycetota</taxon>
        <taxon>Actinomycetes</taxon>
        <taxon>Pseudonocardiales</taxon>
        <taxon>Pseudonocardiaceae</taxon>
        <taxon>Allokutzneria</taxon>
    </lineage>
</organism>
<accession>A0A1G9XA19</accession>
<dbReference type="GO" id="GO:0004029">
    <property type="term" value="F:aldehyde dehydrogenase (NAD+) activity"/>
    <property type="evidence" value="ECO:0007669"/>
    <property type="project" value="TreeGrafter"/>
</dbReference>
<evidence type="ECO:0000313" key="3">
    <source>
        <dbReference type="Proteomes" id="UP000183376"/>
    </source>
</evidence>
<name>A0A1G9XA19_ALLAB</name>
<dbReference type="EMBL" id="LT629701">
    <property type="protein sequence ID" value="SDM93371.1"/>
    <property type="molecule type" value="Genomic_DNA"/>
</dbReference>
<dbReference type="InterPro" id="IPR051783">
    <property type="entry name" value="NAD(P)-dependent_oxidoreduct"/>
</dbReference>
<dbReference type="Gene3D" id="3.40.50.720">
    <property type="entry name" value="NAD(P)-binding Rossmann-like Domain"/>
    <property type="match status" value="1"/>
</dbReference>
<evidence type="ECO:0000313" key="2">
    <source>
        <dbReference type="EMBL" id="SDM93371.1"/>
    </source>
</evidence>
<keyword evidence="3" id="KW-1185">Reference proteome</keyword>
<dbReference type="InterPro" id="IPR002225">
    <property type="entry name" value="3Beta_OHSteriod_DH/Estase"/>
</dbReference>
<dbReference type="STRING" id="211114.SAMN04489726_4071"/>
<dbReference type="GO" id="GO:0005737">
    <property type="term" value="C:cytoplasm"/>
    <property type="evidence" value="ECO:0007669"/>
    <property type="project" value="TreeGrafter"/>
</dbReference>
<protein>
    <submittedName>
        <fullName evidence="2">Nucleoside-diphosphate-sugar epimerase</fullName>
    </submittedName>
</protein>
<feature type="domain" description="3-beta hydroxysteroid dehydrogenase/isomerase" evidence="1">
    <location>
        <begin position="5"/>
        <end position="250"/>
    </location>
</feature>
<proteinExistence type="predicted"/>
<dbReference type="eggNOG" id="COG0451">
    <property type="taxonomic scope" value="Bacteria"/>
</dbReference>
<dbReference type="GO" id="GO:0006694">
    <property type="term" value="P:steroid biosynthetic process"/>
    <property type="evidence" value="ECO:0007669"/>
    <property type="project" value="InterPro"/>
</dbReference>
<reference evidence="2 3" key="1">
    <citation type="submission" date="2016-10" db="EMBL/GenBank/DDBJ databases">
        <authorList>
            <person name="de Groot N.N."/>
        </authorList>
    </citation>
    <scope>NUCLEOTIDE SEQUENCE [LARGE SCALE GENOMIC DNA]</scope>
    <source>
        <strain evidence="2 3">DSM 44149</strain>
    </source>
</reference>
<dbReference type="OrthoDB" id="3174087at2"/>
<dbReference type="InterPro" id="IPR036291">
    <property type="entry name" value="NAD(P)-bd_dom_sf"/>
</dbReference>